<evidence type="ECO:0000313" key="8">
    <source>
        <dbReference type="EMBL" id="CAL4769199.1"/>
    </source>
</evidence>
<dbReference type="SUPFAM" id="SSF56219">
    <property type="entry name" value="DNase I-like"/>
    <property type="match status" value="1"/>
</dbReference>
<protein>
    <submittedName>
        <fullName evidence="8">RNase H type-1 domain-containing protein</fullName>
    </submittedName>
</protein>
<feature type="signal peptide" evidence="3">
    <location>
        <begin position="1"/>
        <end position="22"/>
    </location>
</feature>
<evidence type="ECO:0000256" key="2">
    <source>
        <dbReference type="SAM" id="MobiDB-lite"/>
    </source>
</evidence>
<dbReference type="PROSITE" id="PS50157">
    <property type="entry name" value="ZINC_FINGER_C2H2_2"/>
    <property type="match status" value="1"/>
</dbReference>
<reference evidence="7" key="2">
    <citation type="submission" date="2024-04" db="EMBL/GenBank/DDBJ databases">
        <authorList>
            <person name="Chen Y."/>
            <person name="Shah S."/>
            <person name="Dougan E. K."/>
            <person name="Thang M."/>
            <person name="Chan C."/>
        </authorList>
    </citation>
    <scope>NUCLEOTIDE SEQUENCE [LARGE SCALE GENOMIC DNA]</scope>
</reference>
<feature type="region of interest" description="Disordered" evidence="2">
    <location>
        <begin position="798"/>
        <end position="840"/>
    </location>
</feature>
<dbReference type="GO" id="GO:0003676">
    <property type="term" value="F:nucleic acid binding"/>
    <property type="evidence" value="ECO:0007669"/>
    <property type="project" value="InterPro"/>
</dbReference>
<dbReference type="Proteomes" id="UP001152797">
    <property type="component" value="Unassembled WGS sequence"/>
</dbReference>
<dbReference type="InterPro" id="IPR012337">
    <property type="entry name" value="RNaseH-like_sf"/>
</dbReference>
<evidence type="ECO:0000256" key="3">
    <source>
        <dbReference type="SAM" id="SignalP"/>
    </source>
</evidence>
<sequence length="3489" mass="386407">MVVGAFKILLALIFILHYYSLQQKVSEEVESNSQAALVPTSYWAGDLVGAGSPAYPPHSVSASFARSSSSTSYPRSHDGAALVLPVRKEEQEECLELSGLQDIVVLRYSCSGPASSDLTKEASAGSDTGLLSGLAVAPGQGNRRKSRRGKKAQKQGQDQYPAQSGAAQPPLPPPPIPPLTATSLPAPTMQMPATVIANAPVAPVLPAPSEDSIKLRALTQKLKKHQDRGMEIPDDVQEDLKEVCVTEAKANRKTMHMAVNAMDDARQVYDDAVAARAMLHSQWKNFLAESLKMWQGHTANFQSQEALLTERIQQAKDAFVQARDTMNAAKIDAANMVPVDAKSAQSISDDEECKDLKDVPMAAAERIASGLTSLVETMSALHHQTEELVQEEQRTKRPRVAPAPAVEAPAGDWHPLVRKWTHSIIAEPDFVSEWSAIDSAAALAFEFGHSLRPSLRQHQLAPSAPPSVAKTKKVRFRPLIEVCIGDLQLLAVPHLALRCWPCKPWDLVDDWTDQPYEIRRKFRPPCHPPSWHSMFGLHVPFARSGAGEPPFLQLRIMDEYANLPHIPDDDGEAGGPAHGPFGHQPGHLPDFTDNMLAQMDPALATPANFAQGAVLIRTWYIHHETHQHCAIPRMVHLGGDRADWIQQIVNVWADIIDVDIPKAFTLPTPMPYRGHADQFVALDVIVSQGLHHPRFSGLVSVHFLDDLDGQRTFIIAASFATWVSGYHIVDAADVHHYCAPVTGRACNIFHGWEAISVDADPQHRMRPGNSFMIQVPHEPHIHVGNSEAAASTLEDVQTFGLPTGPTEDHFDPGPTHEGSDDGGGESPSGESPPDPHGHNIEAHGPLFNCHFYRLRHAPLHIFLNNAAGVPMLRELARHLGIVPASLLQAHLVQAQMVGDQIADFSFVLQSITDLPAASSDALVILDVEVHFARNPGGLQPLPAAARRVVRVPLHVTREDVLGFAGVQQYCRLQHDRCLVQHNGRGWPILRPGPIRMQHGAYLRVIVPPPLDETNTLHSIRIAQALPSDAPVAAPAAGPCPAPGLEVDAPAPSPAPPAPVLSAQPQPDEAVWFRDLDDYFRDHALIEFEEEGPVLYVWTWFINHESYQQCPAAKIVRLDELRNLWLQDLYEPWQQWLQPQATTHIAIVHGQPPHDSFRIDTIHIMIEQHPSEARTAAVLSALFHGPRDDRLLQCGRSIPRWVCTEDIIDILEINHVCEAHVCRAQIGSIPMQQFIRHDLPTARSIELHVRAPRCEGHEGASSSADSFVPRNIMPATANSLMQITRRWARARSAAAVPSEEPGDRVAEQHLACSSAQLENQPAPQALLQDAGPIPLPWPTQWRTLQQLWDFFFGTHAVHFPDGISVEVWYSDHLRRPWSEEGRVVQLSPNLVTWVAAIQQVWHDWFVPEVDFQIHVVTPSPVGHDHPVQAHVVLLQQPQPDRFSCLLTVMDKYSDPWFPSNICVVLPHAIDHWTLLREAVAEFQCPPIDPTSICKSWFGQVELTAGNLFPVHHAMCFTVVVEQADSLPAVPEVLVEEEVGDIVELLQKRAKLQSSTSATSTWPASHQWNGDKVEPFDAVITSQFEKLQLVITALWEHLVDGQREQPDIAVQATVNSPVVISLAASLVPDGDPDQPVFRDETSALVWLHDDNWAATCTPSAPLPFLPLPEGVQVPLESYFAIENEDAVQPHSDAHWELYVDGATSATAAAWSVVIVQVTNAGTRFHGQISGPVVIGSDSPLWIGATSLDNIAAEFEALAVALMVVHSQQLPGKVLIRPDLRLSRTVSLFECCTTSNPVLATLLRAFSTWLGPRLEIAEVRGHQNHPWNELADRLARFALTADVAPSIALALEPLHRLAVEKFDAQWSWMQTCPTSLLHAFPPLCDGQVMQFPHSLRRAATSVSSPLGLHSDAPGSALIDIQMATANVLALDVQEPTKEFGRRVGARTQRLDAQWHARKIHLVGVQEARTPKGVFESEHYHIWSSGHVGPAAARFGCELWCHRSLPFATTASGCSIGLSSFHTVVTHGDPRRLMVKFEHPGLSFVVVVLHAPCLSKTKGSGHRPIDDIQTWWTETSTRVSKHVADALAWYLVDANAPLASTATDLFGMHHSEPMNAQGHVFEEFLHTHQLMVPSTFEAFHRGSSTTWTHSTGSTLRRDYILVSQAARSMVRSTTVLVDHDSTFEHEDHLPVMAHVAGEVTLTTSSKSKIYWDRDRLRDPAVAQEFQSALATLPLPTWDVNVDEHCRLYESNVLQLARQFFEEHRPKRRRPQLRPATLANIAFKRHVLDCGRRWGLMHDELYKTELRAIEKMVKAQVYQDLQVHYDQILVELQAAGEIHDLRAVHTILARLGSRKPKRATVVRPLPELRKPDGDIATSFTEQQQVWMKQFGEIEAGTQMSWSALQQLDRPGLGPPLDVQQQALFPSPWILQSFLRKLKRGKTPGLNQIPTEVLKVGAGTLCVQLCALTAKAVAHCKEPLEWKGGLLVPLSKGKADAADPLGYRSIFISNFTAKLYHMALRAHLVEIWEQGISSLQLGGRRKRGADLAHHILQAHGHWATCTRKPYAHLFFDIRSAFYSVLRQALFPDEEYPSSLVAALHRLRVSSADIDHMLEVTSTDDATAGVSDHFRRLLKDALTNTHFFIRGLDAPCRTHRGTRPGDPLGDLLYNMVMSLILRDARNLIHKATGVFWAGSPQACADLLHPDGVPPEAIIDLAFVDDCAMAIHSSTLHRVQDIVKAAVGAMDAAAKGRGLLLNFAPGKTEVILHLVGKGSAAAKVQLQESSQRLIWEQDSQQFQLRVVHCYKHLGTWLQQGAKSSKEVVARGTAARQSWGALHRSLYAKSYVSIKAKMTAFESLSMSRLMYNCHVWAPVTDTMVHAWQNSIRKPLGLFARGHSFGVSPLLLDVETLCGLLHILPPADRLHMARLRYLRRLVQVAPNVLWQLLMETKDKEDSWINACERSFDWFRRFYSDHIGLPADNNLASWLPIVSLDANWFGRVKAAGAARRRFRQATAESVTWQKRFDTAFTEAGGVLPARPLPCAERWTCDQCDKWFGSRRALATHSARVHGYRRLVKLYAVGDTCQACCRCYHNRSRLAEHLRDATLCLETLQHCFPPVDDDHLAQLDAQEQQDNAPMKADGWGATKALHPMRKLLGPRLPPPHSAAAHEMFQKYMQRSSGASEAATLLQGRRDGPVSDSPQVQVFAEDFPAFVMNVPAGFPEGDGRYDLGGLELHVISVDLCLQKEQGNLVTPAAHGFWQHQIAKGQVIGAGGGPPCETFTAARFQEGGPRVLRSASFPDGLPALRFREWQQVIVGTRLFLFLMDQLLLLAKCGGCGFCEHPQFPTWLRSKEPASIWAHPAIRSLRLLACCGVTSFDQCVFGAAAVKPTSILHLRLPRFRRIVFAQGRCGRCPHGAHAHAQLKGFEEDGTTFRTARCKIYPEGLNRALADAILTQAAKVYAGVRVSAGLPQELEPFNHVDFVGCDIVQPDLYRPVV</sequence>
<dbReference type="GO" id="GO:0004523">
    <property type="term" value="F:RNA-DNA hybrid ribonuclease activity"/>
    <property type="evidence" value="ECO:0007669"/>
    <property type="project" value="InterPro"/>
</dbReference>
<keyword evidence="1" id="KW-0479">Metal-binding</keyword>
<evidence type="ECO:0000313" key="9">
    <source>
        <dbReference type="Proteomes" id="UP001152797"/>
    </source>
</evidence>
<evidence type="ECO:0000259" key="4">
    <source>
        <dbReference type="PROSITE" id="PS50157"/>
    </source>
</evidence>
<feature type="compositionally biased region" description="Pro residues" evidence="2">
    <location>
        <begin position="169"/>
        <end position="178"/>
    </location>
</feature>
<dbReference type="PANTHER" id="PTHR19446">
    <property type="entry name" value="REVERSE TRANSCRIPTASES"/>
    <property type="match status" value="1"/>
</dbReference>
<dbReference type="InterPro" id="IPR036397">
    <property type="entry name" value="RNaseH_sf"/>
</dbReference>
<evidence type="ECO:0000256" key="1">
    <source>
        <dbReference type="PROSITE-ProRule" id="PRU00042"/>
    </source>
</evidence>
<dbReference type="EMBL" id="CAMXCT030000668">
    <property type="protein sequence ID" value="CAL4769199.1"/>
    <property type="molecule type" value="Genomic_DNA"/>
</dbReference>
<keyword evidence="1" id="KW-0862">Zinc</keyword>
<dbReference type="InterPro" id="IPR002156">
    <property type="entry name" value="RNaseH_domain"/>
</dbReference>
<keyword evidence="1" id="KW-0863">Zinc-finger</keyword>
<dbReference type="InterPro" id="IPR013087">
    <property type="entry name" value="Znf_C2H2_type"/>
</dbReference>
<proteinExistence type="predicted"/>
<comment type="caution">
    <text evidence="6">The sequence shown here is derived from an EMBL/GenBank/DDBJ whole genome shotgun (WGS) entry which is preliminary data.</text>
</comment>
<dbReference type="PROSITE" id="PS50879">
    <property type="entry name" value="RNASE_H_1"/>
    <property type="match status" value="1"/>
</dbReference>
<evidence type="ECO:0000313" key="6">
    <source>
        <dbReference type="EMBL" id="CAI3981887.1"/>
    </source>
</evidence>
<evidence type="ECO:0000259" key="5">
    <source>
        <dbReference type="PROSITE" id="PS50879"/>
    </source>
</evidence>
<keyword evidence="9" id="KW-1185">Reference proteome</keyword>
<evidence type="ECO:0000313" key="7">
    <source>
        <dbReference type="EMBL" id="CAL1135262.1"/>
    </source>
</evidence>
<feature type="compositionally biased region" description="Basic residues" evidence="2">
    <location>
        <begin position="142"/>
        <end position="153"/>
    </location>
</feature>
<dbReference type="SUPFAM" id="SSF53098">
    <property type="entry name" value="Ribonuclease H-like"/>
    <property type="match status" value="1"/>
</dbReference>
<dbReference type="PROSITE" id="PS00028">
    <property type="entry name" value="ZINC_FINGER_C2H2_1"/>
    <property type="match status" value="1"/>
</dbReference>
<organism evidence="6">
    <name type="scientific">Cladocopium goreaui</name>
    <dbReference type="NCBI Taxonomy" id="2562237"/>
    <lineage>
        <taxon>Eukaryota</taxon>
        <taxon>Sar</taxon>
        <taxon>Alveolata</taxon>
        <taxon>Dinophyceae</taxon>
        <taxon>Suessiales</taxon>
        <taxon>Symbiodiniaceae</taxon>
        <taxon>Cladocopium</taxon>
    </lineage>
</organism>
<feature type="chain" id="PRO_5043269910" evidence="3">
    <location>
        <begin position="23"/>
        <end position="3489"/>
    </location>
</feature>
<accession>A0A9P1BY63</accession>
<dbReference type="EMBL" id="CAMXCT010000668">
    <property type="protein sequence ID" value="CAI3981887.1"/>
    <property type="molecule type" value="Genomic_DNA"/>
</dbReference>
<dbReference type="Gene3D" id="3.30.420.10">
    <property type="entry name" value="Ribonuclease H-like superfamily/Ribonuclease H"/>
    <property type="match status" value="1"/>
</dbReference>
<reference evidence="6" key="1">
    <citation type="submission" date="2022-10" db="EMBL/GenBank/DDBJ databases">
        <authorList>
            <person name="Chen Y."/>
            <person name="Dougan E. K."/>
            <person name="Chan C."/>
            <person name="Rhodes N."/>
            <person name="Thang M."/>
        </authorList>
    </citation>
    <scope>NUCLEOTIDE SEQUENCE</scope>
</reference>
<dbReference type="EMBL" id="CAMXCT020000668">
    <property type="protein sequence ID" value="CAL1135262.1"/>
    <property type="molecule type" value="Genomic_DNA"/>
</dbReference>
<dbReference type="InterPro" id="IPR036691">
    <property type="entry name" value="Endo/exonu/phosph_ase_sf"/>
</dbReference>
<name>A0A9P1BY63_9DINO</name>
<dbReference type="Gene3D" id="3.60.10.10">
    <property type="entry name" value="Endonuclease/exonuclease/phosphatase"/>
    <property type="match status" value="1"/>
</dbReference>
<gene>
    <name evidence="6" type="ORF">C1SCF055_LOCUS9632</name>
</gene>
<dbReference type="OrthoDB" id="6242193at2759"/>
<feature type="region of interest" description="Disordered" evidence="2">
    <location>
        <begin position="116"/>
        <end position="185"/>
    </location>
</feature>
<feature type="domain" description="C2H2-type" evidence="4">
    <location>
        <begin position="3039"/>
        <end position="3067"/>
    </location>
</feature>
<feature type="region of interest" description="Disordered" evidence="2">
    <location>
        <begin position="1032"/>
        <end position="1061"/>
    </location>
</feature>
<feature type="domain" description="RNase H type-1" evidence="5">
    <location>
        <begin position="1689"/>
        <end position="1837"/>
    </location>
</feature>
<keyword evidence="3" id="KW-0732">Signal</keyword>
<dbReference type="GO" id="GO:0008270">
    <property type="term" value="F:zinc ion binding"/>
    <property type="evidence" value="ECO:0007669"/>
    <property type="project" value="UniProtKB-KW"/>
</dbReference>